<dbReference type="Proteomes" id="UP000028545">
    <property type="component" value="Unassembled WGS sequence"/>
</dbReference>
<dbReference type="Pfam" id="PF00668">
    <property type="entry name" value="Condensation"/>
    <property type="match status" value="4"/>
</dbReference>
<dbReference type="Pfam" id="PF13193">
    <property type="entry name" value="AMP-binding_C"/>
    <property type="match status" value="1"/>
</dbReference>
<dbReference type="CDD" id="cd19531">
    <property type="entry name" value="LCL_NRPS-like"/>
    <property type="match status" value="1"/>
</dbReference>
<dbReference type="Gene3D" id="3.30.300.30">
    <property type="match status" value="4"/>
</dbReference>
<dbReference type="Gene3D" id="3.40.50.12780">
    <property type="entry name" value="N-terminal domain of ligase-like"/>
    <property type="match status" value="3"/>
</dbReference>
<dbReference type="GO" id="GO:0016874">
    <property type="term" value="F:ligase activity"/>
    <property type="evidence" value="ECO:0007669"/>
    <property type="project" value="UniProtKB-KW"/>
</dbReference>
<dbReference type="InterPro" id="IPR042099">
    <property type="entry name" value="ANL_N_sf"/>
</dbReference>
<dbReference type="Gene3D" id="1.10.1200.10">
    <property type="entry name" value="ACP-like"/>
    <property type="match status" value="4"/>
</dbReference>
<dbReference type="InterPro" id="IPR010071">
    <property type="entry name" value="AA_adenyl_dom"/>
</dbReference>
<dbReference type="NCBIfam" id="TIGR01733">
    <property type="entry name" value="AA-adenyl-dom"/>
    <property type="match status" value="4"/>
</dbReference>
<dbReference type="FunFam" id="3.40.50.12780:FF:000014">
    <property type="entry name" value="Nonribosomal peptide synthetase 1"/>
    <property type="match status" value="2"/>
</dbReference>
<keyword evidence="2" id="KW-0597">Phosphoprotein</keyword>
<protein>
    <recommendedName>
        <fullName evidence="5">Carrier domain-containing protein</fullName>
    </recommendedName>
</protein>
<feature type="domain" description="Carrier" evidence="5">
    <location>
        <begin position="1754"/>
        <end position="1830"/>
    </location>
</feature>
<dbReference type="NCBIfam" id="NF003417">
    <property type="entry name" value="PRK04813.1"/>
    <property type="match status" value="4"/>
</dbReference>
<organism evidence="6 7">
    <name type="scientific">Pseudallescheria apiosperma</name>
    <name type="common">Scedosporium apiospermum</name>
    <dbReference type="NCBI Taxonomy" id="563466"/>
    <lineage>
        <taxon>Eukaryota</taxon>
        <taxon>Fungi</taxon>
        <taxon>Dikarya</taxon>
        <taxon>Ascomycota</taxon>
        <taxon>Pezizomycotina</taxon>
        <taxon>Sordariomycetes</taxon>
        <taxon>Hypocreomycetidae</taxon>
        <taxon>Microascales</taxon>
        <taxon>Microascaceae</taxon>
        <taxon>Scedosporium</taxon>
    </lineage>
</organism>
<comment type="similarity">
    <text evidence="4">Belongs to the NRP synthetase family.</text>
</comment>
<dbReference type="Gene3D" id="3.30.559.10">
    <property type="entry name" value="Chloramphenicol acetyltransferase-like domain"/>
    <property type="match status" value="4"/>
</dbReference>
<dbReference type="SUPFAM" id="SSF56801">
    <property type="entry name" value="Acetyl-CoA synthetase-like"/>
    <property type="match status" value="4"/>
</dbReference>
<evidence type="ECO:0000313" key="7">
    <source>
        <dbReference type="Proteomes" id="UP000028545"/>
    </source>
</evidence>
<dbReference type="FunFam" id="3.30.300.30:FF:000015">
    <property type="entry name" value="Nonribosomal peptide synthase SidD"/>
    <property type="match status" value="4"/>
</dbReference>
<keyword evidence="1" id="KW-0596">Phosphopantetheine</keyword>
<dbReference type="InterPro" id="IPR000873">
    <property type="entry name" value="AMP-dep_synth/lig_dom"/>
</dbReference>
<dbReference type="PANTHER" id="PTHR45527:SF3">
    <property type="entry name" value="SIDEROPHORE SYNTHETASE (EUROFUNG)"/>
    <property type="match status" value="1"/>
</dbReference>
<dbReference type="PANTHER" id="PTHR45527">
    <property type="entry name" value="NONRIBOSOMAL PEPTIDE SYNTHETASE"/>
    <property type="match status" value="1"/>
</dbReference>
<dbReference type="PROSITE" id="PS00012">
    <property type="entry name" value="PHOSPHOPANTETHEINE"/>
    <property type="match status" value="4"/>
</dbReference>
<keyword evidence="7" id="KW-1185">Reference proteome</keyword>
<dbReference type="GO" id="GO:0005737">
    <property type="term" value="C:cytoplasm"/>
    <property type="evidence" value="ECO:0007669"/>
    <property type="project" value="TreeGrafter"/>
</dbReference>
<dbReference type="Gene3D" id="2.30.38.10">
    <property type="entry name" value="Luciferase, Domain 3"/>
    <property type="match status" value="1"/>
</dbReference>
<dbReference type="SMART" id="SM00823">
    <property type="entry name" value="PKS_PP"/>
    <property type="match status" value="4"/>
</dbReference>
<proteinExistence type="inferred from homology"/>
<dbReference type="InterPro" id="IPR045851">
    <property type="entry name" value="AMP-bd_C_sf"/>
</dbReference>
<sequence length="4438" mass="490128">MSPFSQGLQRIADISPETKQACAFQTLLLTPFLAATTVCEPSETQLETKHCPHSITGYSLVLDIQRLDHQLMVTAIYDAGVIGPKEVKSLLERFSLIVHQLSMASDSQLLSEIGITTDYDLDRLWAWNTVVPETINKCVYEILEEKARLQPTSAAICAWDGQMTYAELDRLSNYLASQLLQSGFLRCPETVVPLYFEKSKWVPVSIFGVLKAGGAFVMLDPAMPEQRLRSIVGQVEAKFAITSRGNYTSGLALCDQVIAIDDGFFSEYQSPVQKAAMVQPLPRPGNPDPSATAYVIFTSGSTGVPKGASISHKNLFSALHHQAKAIGLTSASRIYDFSAYSFDLSICNIFTSFACGGCLCIPSDADRKDNLAGSIRDLQVNTLTLTTSAAELLKPSQVPGVEAIMFLGEAVRVQDASRWLDYNVRVINTYGPCECTPISTVGRHSSCPTQVTAIGKGVGAVTWVVDPDNYQLLVPPGCIGELVLEGPVVGKGYLNNPAKTTEAFIEDPAWLVRGAPGRPGRRGRLYRTGDLVQYEADGNLRIIGRKDTMVKIRGQRVELGEVEHRLLQCIPEVVQVAAEVITVAGPNNSPKVLAAFLLFSRHTVQTEALQLYQATPEIERNLAEHLPGFMIPTFFFSIREMPKTYTGKLNRKELRELGAAFSARLADGGHGPKQQPTSGLELQIQGIWSQVLGVDSARIGSDDSFFHLGGDSIAAMRVVQEAREGGICLSVAKILRRPKLKDVAAEASFCEDNEDSLQEVAPFSLLDNNSTIDGLVSAYALDPASIQDAYPCTPLQEGLVSLSLQHHGSSVMQRIIDISHLDIELFRRAWEEVAQTNELLRTRFVHAGKEDLMQVVMDEQIEWAEATDLDEYLKADRQRQMGLGDPFVHYGLVKGEDGQYKWFVWTIHHALYDGWAMNLIADALSIAYRGGPLDKKAPYSEFIAYCKNLDISQMERFWRDTLADCECVQYPALPPSKGEAMLEQVTWTLPAFQSHRYNITYSTLIRAAWGLLAGNMTNSNDVVFGITVSGRSAPVAGIEDMAGPTFATIPFRVLLKQDQPVVEYLEEVQQRGAEMIPFEQMGVSRIAKLSPESHQACQFQTILVVQQGRPSSIPPIIDDLDDDDEVEWFDVPALVLEVHADHHHEITVTARFDSQAIQAPVVHDLLARLEFILQQFDYAVTSAPQRTIGDIDVVTTRDLEWIWKWNKNVPQTIRKCVHELVEERAMAHPDALAIHAWDGDFTYSELAGLSSKLARYLIDAGVHPGQFVPICLEKSKWAAVTMLGVMKAGACLVMLGPNLPEDRLQAMMQQVNANIILSSPLQQDLSSRLCDRVITVGSSFFTDLHNTPPQSLPQVDPASGVYTIFTSGSTGKPKCAVIGHQNLASALVHQAKTFGLDETSRVYDLSPYIFDAAIINAFHTLSVGGCLCVPTDEKSDLAKEMRNLKANWVLMPPSGSALVSPELVPDLKTIVFGGEASTINDLKPWWGKVRILNAYGPSECTPASILNNDASSPEEALSIGRGAGQVTWVVDPNNHHRLLPPGCIGELVLEGPLVGQGYLDNPKANAASYIEDPVWLVNGNPGQQGNPGVPGRRGRLYKTGDLVQYNQKGGLIFMGRKDTQVKIRGQRAELGEIELRVQEALPEAIQVVVEVITPRGGRSGPMLAAFLKMGEETTPSGDSASGTARIYSVPPIIEERLEASLPGYMVPRVFFVMNELPLTTTGKLFRKKIREIGSSFSSQELSREGIENQECKERPQSDMELGIQRIWSQILKIPCEDIGLDDSFHRLGGDSIAAIGVAAAASKEGIQMSVADILRCRTIRKLVTCCEYRVTEALVEQIAPFTLFGEGLDVDKLVRELSSQYGLEKTMIEDAYPCTPLQEGLISLASKRPGDYMMQAILELEPTVKISAFKRALEETVLATPVLRTRILQHKQFGLIQTVLREHIQWLQATGLDEYLHADRRRPVGPPGSLVRFALVSESAEGRPKWFVWTIHHALYDGWSFPLMTDTLSQAYRGKSHNSGAPFQSFIKYVQGLDKSQADAFWRSTLDNYDSAPFPTLPASIGQPLSTETICARLSMPPRLPIDVMPSALINAAWALAVRQMTGSTDIVFGTTVSGRNAPVPGLDKMPAPTFATVPFRITFDPGQTISDYLKAVQRQATEIIPYEQTGLHHISKLSPEAQAACTFQTLLVIQPPSKTEEPDPDLGIWKMQEQSQWFNPYALMIQGRLGPEELAVNMNFDPRILEPWVVQKFLRQLGHALNELGDGSNLGRTISEIQAVTHQDLDIIWDWNCSLPISVDKLVHEMVEEQVERRPNATAIHAWDGSLSYQELNSLASALAVQLTAAGVRANVLVPLCFEKSMWTPVAMLAVLKAGGAFVLLDSTLPEQRLKTITSQIEPNLILSSHMNADLSSRLCRAVVKVGPSLNQLRHHSGTTHERQGAQQPSSTTMFVVFTSGSTGAPKGAKLSHANFASGLHYQSQALGFSEDSRVFDFASYAFDIAVHNVFATLVTGGCICIPSESDRRDNVAKTMATMRVTLVDLTPTVARLIDPATVPELKTLILAGEAVTSEDSSRWWGKVRVVNAYGPAECHISTINSDPSTPEEATLIGLGFGSTTWIVDPDDHHRLVPVGCTGELLLEGPLVGQGYLNDPAKTTASFIEDPQWLLRGAPGRPGRQGRLYKTGDLVRYSGDGRLVFVGRKDAQVKLRGQRIELGEVERWVQQQMPDAEQVAVEVIEPLGDASGAILAAFIQSKGTPEPIVGPENLKANPFSVPLEVEEKLSEQLPAVMLPSAFFRVGKFPLTPTGKLNRKLLRKLGSSFTVEELTKIRTTSRGPKLQPVTLAEQQLQKIWAQILGIQPSLIGRDDSFFRLGGDSIAAMKVVGEVRKLGVELTVADLFRHPRLRDAARHDLLLPRGASGVIPRTTHAGPVEQSFAQRRLWFMDRLYPGLTWYHLPFAIRFRGPLDLAALGRALQAIENRHETLRTTFESRDDVHLQNVRPFVAWDLRVTELSSGDEQILQGVLEADQATPFDLSAEPGWRVSVYRLGKDDHVLSIVMHHIITDGWSINVLRRELAAFYSAAIKGLDPLSQVEPLPIQYKDYSAWQKEGVREDEYALQLDYWVDQLQTSRPLEFLCDKPRPATLSGEAGHRGFKIEGTLFQGLHKFCKEHEVTPFIVLLAVFRATHYRQTGVEDATLGTANANRDRWELRDIIGFFVNVQCLRIEVGNESFEDLVRHVQKTVTASFDNQDVPFERIVSQLRRGRDLSRHPIVQTIFALHSRETYAEFTLEGVESQLLDVSPGSRFDLEFHVFEEAESMQVSVVFSTDLYIPESVTGIISIFETLLSQVLEDPKSSIASFPLLADTSKAELETLGLLEINRTSYPRDSTIISIFKEQVASRSDTVAVKDSSARLTYAELDQKSDTLSAWLKKRALPAESVIAVMANRSCETIIAFLGILKAGLAYLPLNTNTPPERLSVILSSIPGQRLVLLGYDVHGPMSSLGNAIYIRIRECLENPAHSVNDNLEMAASIAPSASSLAYVVCTSGSTGEPKGVMVEHRAVIRLVKNSNVTKNLPSTGTVSHFSNIAFDATTLEVYTALLNGLTLVCIDDNVVLEPTALHAVFEQEEIRWVFITPALLKQSIQERPSILRTVDVLLIGGERFDPEIRLAVQSTIRGQMFNVYGPTENTGLSTIYSFEEEDMFPNGVPIGRPISNSGAYVMDEKMRLVPLGVVGELVVTGDGLARGYTDARRNIDRFVEVDIGGTMVRAYRTGDRVRWRPTDGQLEFFGRIDFQVKIRGQRVELGEIEHILCSHDLVDDAVALADESDAFDTRILAFVTLRSSEKVGARHRGLGRELDDHMHAYLPSYMIPQTITILDRMPVNSNGKVDRVVLLRNAPSKPKLVRSIRQPTSDVGKAMQQIWGQVLQIEPSTIGLDDNFFRLGGHSITAMKVVNEARKAGMQLTVADLFRSNTLEELVRQQTTEFKLVIQAPENAPLVDPDTKLALLSELDNLDLNIRSTDVADILPLTSMQKLYIRQSETVRRVTHYFYLDLAANIDVSRFQTSCALILEKYPMLRASFLNLLGRYWQVVPNHLEPPLVIRDVDDYLDDATDLFCRQDWENSQPSAPPVLFALVRHCGGQATRLIVRLSHAQYDGISLPFILQSILDEYLGKSIQIRTEFSTFLSYAQSRRSESIAYWKNALEGSSLASIRHKLPHNAGSPVSAQLNPKATGPVSGLQALAVEGVLGLQPIAAEAEVALPHLPGSTTPAMLVNVAWALILCQVTGLQDLAYGHVVTGRNSAMQGIDTVVGPCLTIIPFTEMGEADSLGFDDILEHCTDWPADSDFDCVLHHANIDEHPEFDFGGTTCRMQFFDNYRVANAGLSLISHPKGGHLHIKLQTNSHFTSAEVARALVDSLCNVMRKFEDGWKLPVSRFLEHIRVPE</sequence>
<feature type="domain" description="Carrier" evidence="5">
    <location>
        <begin position="675"/>
        <end position="751"/>
    </location>
</feature>
<dbReference type="FunFam" id="3.30.559.30:FF:000003">
    <property type="entry name" value="Nonribosomal peptide synthase SidD"/>
    <property type="match status" value="2"/>
</dbReference>
<keyword evidence="3" id="KW-0436">Ligase</keyword>
<evidence type="ECO:0000256" key="2">
    <source>
        <dbReference type="ARBA" id="ARBA00022553"/>
    </source>
</evidence>
<dbReference type="InterPro" id="IPR009081">
    <property type="entry name" value="PP-bd_ACP"/>
</dbReference>
<dbReference type="SMART" id="SM01294">
    <property type="entry name" value="PKS_PP_betabranch"/>
    <property type="match status" value="1"/>
</dbReference>
<comment type="caution">
    <text evidence="6">The sequence shown here is derived from an EMBL/GenBank/DDBJ whole genome shotgun (WGS) entry which is preliminary data.</text>
</comment>
<dbReference type="InterPro" id="IPR036736">
    <property type="entry name" value="ACP-like_sf"/>
</dbReference>
<dbReference type="OrthoDB" id="416786at2759"/>
<dbReference type="InterPro" id="IPR020845">
    <property type="entry name" value="AMP-binding_CS"/>
</dbReference>
<evidence type="ECO:0000256" key="3">
    <source>
        <dbReference type="ARBA" id="ARBA00022598"/>
    </source>
</evidence>
<dbReference type="PROSITE" id="PS50075">
    <property type="entry name" value="CARRIER"/>
    <property type="match status" value="4"/>
</dbReference>
<name>A0A084FVK7_PSEDA</name>
<evidence type="ECO:0000313" key="6">
    <source>
        <dbReference type="EMBL" id="KEZ39119.1"/>
    </source>
</evidence>
<dbReference type="Gene3D" id="3.40.50.980">
    <property type="match status" value="2"/>
</dbReference>
<dbReference type="CDD" id="cd05918">
    <property type="entry name" value="A_NRPS_SidN3_like"/>
    <property type="match status" value="3"/>
</dbReference>
<dbReference type="Gene3D" id="3.30.559.30">
    <property type="entry name" value="Nonribosomal peptide synthetase, condensation domain"/>
    <property type="match status" value="4"/>
</dbReference>
<dbReference type="GO" id="GO:0043041">
    <property type="term" value="P:amino acid activation for nonribosomal peptide biosynthetic process"/>
    <property type="evidence" value="ECO:0007669"/>
    <property type="project" value="TreeGrafter"/>
</dbReference>
<reference evidence="6 7" key="1">
    <citation type="journal article" date="2014" name="Genome Announc.">
        <title>Draft genome sequence of the pathogenic fungus Scedosporium apiospermum.</title>
        <authorList>
            <person name="Vandeputte P."/>
            <person name="Ghamrawi S."/>
            <person name="Rechenmann M."/>
            <person name="Iltis A."/>
            <person name="Giraud S."/>
            <person name="Fleury M."/>
            <person name="Thornton C."/>
            <person name="Delhaes L."/>
            <person name="Meyer W."/>
            <person name="Papon N."/>
            <person name="Bouchara J.P."/>
        </authorList>
    </citation>
    <scope>NUCLEOTIDE SEQUENCE [LARGE SCALE GENOMIC DNA]</scope>
    <source>
        <strain evidence="6 7">IHEM 14462</strain>
    </source>
</reference>
<dbReference type="InterPro" id="IPR006162">
    <property type="entry name" value="Ppantetheine_attach_site"/>
</dbReference>
<evidence type="ECO:0000256" key="1">
    <source>
        <dbReference type="ARBA" id="ARBA00022450"/>
    </source>
</evidence>
<dbReference type="RefSeq" id="XP_016638918.1">
    <property type="nucleotide sequence ID" value="XM_016784092.1"/>
</dbReference>
<dbReference type="PROSITE" id="PS00455">
    <property type="entry name" value="AMP_BINDING"/>
    <property type="match status" value="3"/>
</dbReference>
<dbReference type="InterPro" id="IPR001242">
    <property type="entry name" value="Condensation_dom"/>
</dbReference>
<feature type="domain" description="Carrier" evidence="5">
    <location>
        <begin position="2835"/>
        <end position="2911"/>
    </location>
</feature>
<feature type="domain" description="Carrier" evidence="5">
    <location>
        <begin position="3904"/>
        <end position="3980"/>
    </location>
</feature>
<dbReference type="KEGG" id="sapo:SAPIO_CDS10511"/>
<dbReference type="GO" id="GO:0031177">
    <property type="term" value="F:phosphopantetheine binding"/>
    <property type="evidence" value="ECO:0007669"/>
    <property type="project" value="InterPro"/>
</dbReference>
<gene>
    <name evidence="6" type="ORF">SAPIO_CDS10511</name>
</gene>
<dbReference type="GeneID" id="27719715"/>
<dbReference type="InterPro" id="IPR025110">
    <property type="entry name" value="AMP-bd_C"/>
</dbReference>
<dbReference type="CDD" id="cd19545">
    <property type="entry name" value="FUM14_C_NRPS-like"/>
    <property type="match status" value="2"/>
</dbReference>
<dbReference type="VEuPathDB" id="FungiDB:SAPIO_CDS10511"/>
<dbReference type="HOGENOM" id="CLU_000022_60_0_1"/>
<dbReference type="Pfam" id="PF00501">
    <property type="entry name" value="AMP-binding"/>
    <property type="match status" value="4"/>
</dbReference>
<evidence type="ECO:0000256" key="4">
    <source>
        <dbReference type="ARBA" id="ARBA00029454"/>
    </source>
</evidence>
<dbReference type="SUPFAM" id="SSF52777">
    <property type="entry name" value="CoA-dependent acyltransferases"/>
    <property type="match status" value="8"/>
</dbReference>
<accession>A0A084FVK7</accession>
<dbReference type="CDD" id="cd05930">
    <property type="entry name" value="A_NRPS"/>
    <property type="match status" value="1"/>
</dbReference>
<dbReference type="SUPFAM" id="SSF47336">
    <property type="entry name" value="ACP-like"/>
    <property type="match status" value="4"/>
</dbReference>
<dbReference type="FunFam" id="1.10.1200.10:FF:000005">
    <property type="entry name" value="Nonribosomal peptide synthetase 1"/>
    <property type="match status" value="3"/>
</dbReference>
<dbReference type="OMA" id="YQTGFSI"/>
<dbReference type="EMBL" id="JOWA01000165">
    <property type="protein sequence ID" value="KEZ39119.1"/>
    <property type="molecule type" value="Genomic_DNA"/>
</dbReference>
<evidence type="ECO:0000259" key="5">
    <source>
        <dbReference type="PROSITE" id="PS50075"/>
    </source>
</evidence>
<dbReference type="Pfam" id="PF00550">
    <property type="entry name" value="PP-binding"/>
    <property type="match status" value="4"/>
</dbReference>
<dbReference type="InterPro" id="IPR020806">
    <property type="entry name" value="PKS_PP-bd"/>
</dbReference>
<dbReference type="InterPro" id="IPR023213">
    <property type="entry name" value="CAT-like_dom_sf"/>
</dbReference>
<dbReference type="GO" id="GO:0044550">
    <property type="term" value="P:secondary metabolite biosynthetic process"/>
    <property type="evidence" value="ECO:0007669"/>
    <property type="project" value="TreeGrafter"/>
</dbReference>